<feature type="region of interest" description="Disordered" evidence="1">
    <location>
        <begin position="1"/>
        <end position="48"/>
    </location>
</feature>
<accession>A0A0D2MIL9</accession>
<dbReference type="GeneID" id="25730540"/>
<reference evidence="2 3" key="1">
    <citation type="journal article" date="2013" name="BMC Genomics">
        <title>Reconstruction of the lipid metabolism for the microalga Monoraphidium neglectum from its genome sequence reveals characteristics suitable for biofuel production.</title>
        <authorList>
            <person name="Bogen C."/>
            <person name="Al-Dilaimi A."/>
            <person name="Albersmeier A."/>
            <person name="Wichmann J."/>
            <person name="Grundmann M."/>
            <person name="Rupp O."/>
            <person name="Lauersen K.J."/>
            <person name="Blifernez-Klassen O."/>
            <person name="Kalinowski J."/>
            <person name="Goesmann A."/>
            <person name="Mussgnug J.H."/>
            <person name="Kruse O."/>
        </authorList>
    </citation>
    <scope>NUCLEOTIDE SEQUENCE [LARGE SCALE GENOMIC DNA]</scope>
    <source>
        <strain evidence="2 3">SAG 48.87</strain>
    </source>
</reference>
<sequence length="174" mass="17022">MHSSSTSTTSAGGAHQRQQHQHQQQAFGAADGPFAPGGPFGGAPGGAAAAEGDPMPMLFHFLLAGAPGALHALRTGGGGLGGADGGPGGPGSAGGLQGLFSSLFGGDFGGIPMDYEHLASHLQNVATPADPAVVSALPRSTFISPGAEADDACAVCQPPTAACSRPPRPPDFRC</sequence>
<proteinExistence type="predicted"/>
<organism evidence="2 3">
    <name type="scientific">Monoraphidium neglectum</name>
    <dbReference type="NCBI Taxonomy" id="145388"/>
    <lineage>
        <taxon>Eukaryota</taxon>
        <taxon>Viridiplantae</taxon>
        <taxon>Chlorophyta</taxon>
        <taxon>core chlorophytes</taxon>
        <taxon>Chlorophyceae</taxon>
        <taxon>CS clade</taxon>
        <taxon>Sphaeropleales</taxon>
        <taxon>Selenastraceae</taxon>
        <taxon>Monoraphidium</taxon>
    </lineage>
</organism>
<name>A0A0D2MIL9_9CHLO</name>
<evidence type="ECO:0000256" key="1">
    <source>
        <dbReference type="SAM" id="MobiDB-lite"/>
    </source>
</evidence>
<dbReference type="KEGG" id="mng:MNEG_13110"/>
<protein>
    <submittedName>
        <fullName evidence="2">Uncharacterized protein</fullName>
    </submittedName>
</protein>
<feature type="compositionally biased region" description="Low complexity" evidence="1">
    <location>
        <begin position="1"/>
        <end position="34"/>
    </location>
</feature>
<dbReference type="Proteomes" id="UP000054498">
    <property type="component" value="Unassembled WGS sequence"/>
</dbReference>
<gene>
    <name evidence="2" type="ORF">MNEG_13110</name>
</gene>
<dbReference type="OrthoDB" id="8062037at2759"/>
<evidence type="ECO:0000313" key="2">
    <source>
        <dbReference type="EMBL" id="KIY94850.1"/>
    </source>
</evidence>
<dbReference type="RefSeq" id="XP_013893870.1">
    <property type="nucleotide sequence ID" value="XM_014038416.1"/>
</dbReference>
<dbReference type="EMBL" id="KK103848">
    <property type="protein sequence ID" value="KIY94850.1"/>
    <property type="molecule type" value="Genomic_DNA"/>
</dbReference>
<keyword evidence="3" id="KW-1185">Reference proteome</keyword>
<dbReference type="AlphaFoldDB" id="A0A0D2MIL9"/>
<evidence type="ECO:0000313" key="3">
    <source>
        <dbReference type="Proteomes" id="UP000054498"/>
    </source>
</evidence>
<dbReference type="STRING" id="145388.A0A0D2MIL9"/>